<evidence type="ECO:0000313" key="4">
    <source>
        <dbReference type="Proteomes" id="UP000231823"/>
    </source>
</evidence>
<dbReference type="Proteomes" id="UP000231823">
    <property type="component" value="Chromosome"/>
</dbReference>
<proteinExistence type="predicted"/>
<dbReference type="AlphaFoldDB" id="A0A2K8SDL2"/>
<dbReference type="KEGG" id="sfz:SFLOR_v1c02610"/>
<evidence type="ECO:0000313" key="3">
    <source>
        <dbReference type="EMBL" id="AUB31318.1"/>
    </source>
</evidence>
<dbReference type="InterPro" id="IPR043797">
    <property type="entry name" value="MupG_N"/>
</dbReference>
<feature type="domain" description="6-phospho-N-acetylmuramidase C-terminal" evidence="1">
    <location>
        <begin position="248"/>
        <end position="363"/>
    </location>
</feature>
<dbReference type="SUPFAM" id="SSF50891">
    <property type="entry name" value="Cyclophilin-like"/>
    <property type="match status" value="1"/>
</dbReference>
<dbReference type="RefSeq" id="WP_100916307.1">
    <property type="nucleotide sequence ID" value="NZ_CP025057.1"/>
</dbReference>
<protein>
    <recommendedName>
        <fullName evidence="5">Outer surface protein</fullName>
    </recommendedName>
</protein>
<dbReference type="SUPFAM" id="SSF51445">
    <property type="entry name" value="(Trans)glycosidases"/>
    <property type="match status" value="1"/>
</dbReference>
<dbReference type="EMBL" id="CP025057">
    <property type="protein sequence ID" value="AUB31318.1"/>
    <property type="molecule type" value="Genomic_DNA"/>
</dbReference>
<feature type="domain" description="6-phospho-N-acetylmuramidase N-terminal" evidence="2">
    <location>
        <begin position="5"/>
        <end position="241"/>
    </location>
</feature>
<organism evidence="3 4">
    <name type="scientific">Spiroplasma floricola 23-6</name>
    <dbReference type="NCBI Taxonomy" id="1336749"/>
    <lineage>
        <taxon>Bacteria</taxon>
        <taxon>Bacillati</taxon>
        <taxon>Mycoplasmatota</taxon>
        <taxon>Mollicutes</taxon>
        <taxon>Entomoplasmatales</taxon>
        <taxon>Spiroplasmataceae</taxon>
        <taxon>Spiroplasma</taxon>
    </lineage>
</organism>
<dbReference type="PANTHER" id="PTHR38435">
    <property type="match status" value="1"/>
</dbReference>
<dbReference type="Gene3D" id="2.40.100.10">
    <property type="entry name" value="Cyclophilin-like"/>
    <property type="match status" value="1"/>
</dbReference>
<dbReference type="Gene3D" id="3.20.20.70">
    <property type="entry name" value="Aldolase class I"/>
    <property type="match status" value="1"/>
</dbReference>
<dbReference type="InterPro" id="IPR043894">
    <property type="entry name" value="MupG_C"/>
</dbReference>
<gene>
    <name evidence="3" type="ORF">SFLOR_v1c02610</name>
</gene>
<evidence type="ECO:0008006" key="5">
    <source>
        <dbReference type="Google" id="ProtNLM"/>
    </source>
</evidence>
<sequence>MKRKIGISIYPEQSTFEKDKQYLDLAKKLGYEVVFTSLLHFVGQKDDKKKAEMVLKSVKYAKEIGFYTIMDVEYKSMELIAINVNDIAKCKQYGIDCLRLDSPSLPFEIANITHNKFDIDIQLNMSNNDSLIDNVMDFKPIRERLSGCHNFYPLEYTALPFEYFKQANQKYLKHNLSTAAFVGSHFGLMTTAVDWKELPTLEEQRNLSISEQAKILFYTNEINLVLIGNAYATSEELEELASIDRYEITLNVKPLYKLSKVEKDILKFNHFRRGDITEYFVRSTFSRVEFKNESIEVKNTKKTYNRGDVVIINNNDAKYKGECHIILKDNFEDKQEKYNWIGTIKDSEKRLIDFIGPWNHFRFGIEE</sequence>
<dbReference type="Pfam" id="PF19200">
    <property type="entry name" value="MupG_N"/>
    <property type="match status" value="1"/>
</dbReference>
<name>A0A2K8SDL2_9MOLU</name>
<dbReference type="PANTHER" id="PTHR38435:SF1">
    <property type="entry name" value="DUF871 DOMAIN-CONTAINING PROTEIN"/>
    <property type="match status" value="1"/>
</dbReference>
<evidence type="ECO:0000259" key="2">
    <source>
        <dbReference type="Pfam" id="PF19200"/>
    </source>
</evidence>
<dbReference type="InterPro" id="IPR017853">
    <property type="entry name" value="GH"/>
</dbReference>
<dbReference type="InterPro" id="IPR029000">
    <property type="entry name" value="Cyclophilin-like_dom_sf"/>
</dbReference>
<dbReference type="Pfam" id="PF05913">
    <property type="entry name" value="MupG_C"/>
    <property type="match status" value="1"/>
</dbReference>
<dbReference type="OrthoDB" id="5809921at2"/>
<dbReference type="InterPro" id="IPR008589">
    <property type="entry name" value="MupG"/>
</dbReference>
<keyword evidence="4" id="KW-1185">Reference proteome</keyword>
<reference evidence="3 4" key="1">
    <citation type="submission" date="2017-12" db="EMBL/GenBank/DDBJ databases">
        <title>Complete genome sequence of Spiroplasma floricola 23-6 (ATCC 29989).</title>
        <authorList>
            <person name="Tsai Y.-M."/>
            <person name="Wu P.-S."/>
            <person name="Lo W.-S."/>
            <person name="Kuo C.-H."/>
        </authorList>
    </citation>
    <scope>NUCLEOTIDE SEQUENCE [LARGE SCALE GENOMIC DNA]</scope>
    <source>
        <strain evidence="3 4">23-6</strain>
    </source>
</reference>
<dbReference type="InterPro" id="IPR013785">
    <property type="entry name" value="Aldolase_TIM"/>
</dbReference>
<accession>A0A2K8SDL2</accession>
<evidence type="ECO:0000259" key="1">
    <source>
        <dbReference type="Pfam" id="PF05913"/>
    </source>
</evidence>